<keyword evidence="2" id="KW-0614">Plasmid</keyword>
<dbReference type="InterPro" id="IPR020802">
    <property type="entry name" value="TesA-like"/>
</dbReference>
<dbReference type="Proteomes" id="UP000078468">
    <property type="component" value="Plasmid pspa1"/>
</dbReference>
<organism evidence="2 3">
    <name type="scientific">Streptomyces parvulus</name>
    <dbReference type="NCBI Taxonomy" id="146923"/>
    <lineage>
        <taxon>Bacteria</taxon>
        <taxon>Bacillati</taxon>
        <taxon>Actinomycetota</taxon>
        <taxon>Actinomycetes</taxon>
        <taxon>Kitasatosporales</taxon>
        <taxon>Streptomycetaceae</taxon>
        <taxon>Streptomyces</taxon>
    </lineage>
</organism>
<sequence length="317" mass="33736">MTDTELRARLAMLSPDRRSELLDRLRTRRAADPGARSTARVPAGRSPDRPADLVMPLLSGSGGHAPVFFVHESSGSPLAYGALCRELPDGIPCQGISVPGLDRGALPRTVAEMAEAYADAVCEVSPEGPYRLVGWSVGGVLAHATAVRLRERGREVALLALLDTQGPAVLEEEPDAALLRAMFAENVALTAGQQPPAGSVAELAALDETAQADRVMDALKAAGLVPTGSASLLKRRMEVFRTIVATAAVWRPERYDGQIDLVLAETSDASVVDAWRTWTSGPVVRHDVPGDHYAMMRPPQVAESARTLGTLLLGRTK</sequence>
<dbReference type="RefSeq" id="WP_064732151.1">
    <property type="nucleotide sequence ID" value="NZ_BMRX01000023.1"/>
</dbReference>
<evidence type="ECO:0000313" key="3">
    <source>
        <dbReference type="Proteomes" id="UP000078468"/>
    </source>
</evidence>
<geneLocation type="plasmid" evidence="3">
    <name>pspa1</name>
</geneLocation>
<protein>
    <recommendedName>
        <fullName evidence="1">Thioesterase TesA-like domain-containing protein</fullName>
    </recommendedName>
</protein>
<dbReference type="GeneID" id="91309614"/>
<dbReference type="AlphaFoldDB" id="A0A191V9X1"/>
<dbReference type="Pfam" id="PF00975">
    <property type="entry name" value="Thioesterase"/>
    <property type="match status" value="1"/>
</dbReference>
<dbReference type="InterPro" id="IPR029058">
    <property type="entry name" value="AB_hydrolase_fold"/>
</dbReference>
<evidence type="ECO:0000313" key="2">
    <source>
        <dbReference type="EMBL" id="ANJ11824.1"/>
    </source>
</evidence>
<gene>
    <name evidence="2" type="ORF">Spa2297_32375</name>
</gene>
<dbReference type="InterPro" id="IPR001031">
    <property type="entry name" value="Thioesterase"/>
</dbReference>
<dbReference type="EMBL" id="CP015867">
    <property type="protein sequence ID" value="ANJ11824.1"/>
    <property type="molecule type" value="Genomic_DNA"/>
</dbReference>
<dbReference type="SMART" id="SM00824">
    <property type="entry name" value="PKS_TE"/>
    <property type="match status" value="1"/>
</dbReference>
<dbReference type="Gene3D" id="3.40.50.1820">
    <property type="entry name" value="alpha/beta hydrolase"/>
    <property type="match status" value="1"/>
</dbReference>
<proteinExistence type="predicted"/>
<evidence type="ECO:0000259" key="1">
    <source>
        <dbReference type="SMART" id="SM00824"/>
    </source>
</evidence>
<feature type="domain" description="Thioesterase TesA-like" evidence="1">
    <location>
        <begin position="75"/>
        <end position="312"/>
    </location>
</feature>
<reference evidence="2 3" key="1">
    <citation type="submission" date="2016-05" db="EMBL/GenBank/DDBJ databases">
        <title>Non-Contiguous Finished Genome Sequence of Streptomyces parvulus 2297 Integrated Site-Specifically with Actinophage R4.</title>
        <authorList>
            <person name="Nishizawa T."/>
            <person name="Miura T."/>
            <person name="Harada C."/>
            <person name="Guo Y."/>
            <person name="Narisawa K."/>
            <person name="Ohta H."/>
            <person name="Takahashi H."/>
            <person name="Shirai M."/>
        </authorList>
    </citation>
    <scope>NUCLEOTIDE SEQUENCE [LARGE SCALE GENOMIC DNA]</scope>
    <source>
        <strain evidence="2 3">2297</strain>
        <plasmid evidence="3">pspa1</plasmid>
    </source>
</reference>
<dbReference type="SUPFAM" id="SSF53474">
    <property type="entry name" value="alpha/beta-Hydrolases"/>
    <property type="match status" value="1"/>
</dbReference>
<dbReference type="KEGG" id="spav:Spa2297_32375"/>
<accession>A0A191V9X1</accession>
<name>A0A191V9X1_9ACTN</name>